<protein>
    <submittedName>
        <fullName evidence="1">Uncharacterized protein</fullName>
    </submittedName>
</protein>
<sequence>MSCFVRWERITTTFSTQFDIRADIHIAISTRQTIDTKRREDLSNLRDAELNVDSFCRSPSASHAPTLLVLHISFHPVSLFRVIPPKQMTDGHLTVAKHEGAPDYFIMFYLIFAQTKQSFSR</sequence>
<name>A0ABQ9WSS5_9EUKA</name>
<reference evidence="1 2" key="1">
    <citation type="journal article" date="2022" name="bioRxiv">
        <title>Genomics of Preaxostyla Flagellates Illuminates Evolutionary Transitions and the Path Towards Mitochondrial Loss.</title>
        <authorList>
            <person name="Novak L.V.F."/>
            <person name="Treitli S.C."/>
            <person name="Pyrih J."/>
            <person name="Halakuc P."/>
            <person name="Pipaliya S.V."/>
            <person name="Vacek V."/>
            <person name="Brzon O."/>
            <person name="Soukal P."/>
            <person name="Eme L."/>
            <person name="Dacks J.B."/>
            <person name="Karnkowska A."/>
            <person name="Elias M."/>
            <person name="Hampl V."/>
        </authorList>
    </citation>
    <scope>NUCLEOTIDE SEQUENCE [LARGE SCALE GENOMIC DNA]</scope>
    <source>
        <strain evidence="1">NAU3</strain>
        <tissue evidence="1">Gut</tissue>
    </source>
</reference>
<comment type="caution">
    <text evidence="1">The sequence shown here is derived from an EMBL/GenBank/DDBJ whole genome shotgun (WGS) entry which is preliminary data.</text>
</comment>
<gene>
    <name evidence="1" type="ORF">BLNAU_22535</name>
</gene>
<evidence type="ECO:0000313" key="2">
    <source>
        <dbReference type="Proteomes" id="UP001281761"/>
    </source>
</evidence>
<evidence type="ECO:0000313" key="1">
    <source>
        <dbReference type="EMBL" id="KAK2942548.1"/>
    </source>
</evidence>
<accession>A0ABQ9WSS5</accession>
<keyword evidence="2" id="KW-1185">Reference proteome</keyword>
<dbReference type="Proteomes" id="UP001281761">
    <property type="component" value="Unassembled WGS sequence"/>
</dbReference>
<dbReference type="EMBL" id="JARBJD010000401">
    <property type="protein sequence ID" value="KAK2942548.1"/>
    <property type="molecule type" value="Genomic_DNA"/>
</dbReference>
<proteinExistence type="predicted"/>
<organism evidence="1 2">
    <name type="scientific">Blattamonas nauphoetae</name>
    <dbReference type="NCBI Taxonomy" id="2049346"/>
    <lineage>
        <taxon>Eukaryota</taxon>
        <taxon>Metamonada</taxon>
        <taxon>Preaxostyla</taxon>
        <taxon>Oxymonadida</taxon>
        <taxon>Blattamonas</taxon>
    </lineage>
</organism>